<organism evidence="9 10">
    <name type="scientific">Virgisporangium aurantiacum</name>
    <dbReference type="NCBI Taxonomy" id="175570"/>
    <lineage>
        <taxon>Bacteria</taxon>
        <taxon>Bacillati</taxon>
        <taxon>Actinomycetota</taxon>
        <taxon>Actinomycetes</taxon>
        <taxon>Micromonosporales</taxon>
        <taxon>Micromonosporaceae</taxon>
        <taxon>Virgisporangium</taxon>
    </lineage>
</organism>
<dbReference type="GO" id="GO:0005886">
    <property type="term" value="C:plasma membrane"/>
    <property type="evidence" value="ECO:0007669"/>
    <property type="project" value="UniProtKB-SubCell"/>
</dbReference>
<feature type="transmembrane region" description="Helical" evidence="7">
    <location>
        <begin position="151"/>
        <end position="175"/>
    </location>
</feature>
<feature type="domain" description="Major facilitator superfamily (MFS) profile" evidence="8">
    <location>
        <begin position="1"/>
        <end position="369"/>
    </location>
</feature>
<keyword evidence="5 7" id="KW-1133">Transmembrane helix</keyword>
<dbReference type="AlphaFoldDB" id="A0A8J3ZGK2"/>
<comment type="similarity">
    <text evidence="2">Belongs to the major facilitator superfamily.</text>
</comment>
<keyword evidence="3" id="KW-0813">Transport</keyword>
<proteinExistence type="inferred from homology"/>
<evidence type="ECO:0000256" key="5">
    <source>
        <dbReference type="ARBA" id="ARBA00022989"/>
    </source>
</evidence>
<evidence type="ECO:0000313" key="9">
    <source>
        <dbReference type="EMBL" id="GIJ63754.1"/>
    </source>
</evidence>
<comment type="subcellular location">
    <subcellularLocation>
        <location evidence="1">Cell membrane</location>
        <topology evidence="1">Multi-pass membrane protein</topology>
    </subcellularLocation>
</comment>
<feature type="transmembrane region" description="Helical" evidence="7">
    <location>
        <begin position="283"/>
        <end position="304"/>
    </location>
</feature>
<dbReference type="InterPro" id="IPR020846">
    <property type="entry name" value="MFS_dom"/>
</dbReference>
<keyword evidence="4 7" id="KW-0812">Transmembrane</keyword>
<evidence type="ECO:0000256" key="1">
    <source>
        <dbReference type="ARBA" id="ARBA00004651"/>
    </source>
</evidence>
<name>A0A8J3ZGK2_9ACTN</name>
<keyword evidence="6 7" id="KW-0472">Membrane</keyword>
<feature type="transmembrane region" description="Helical" evidence="7">
    <location>
        <begin position="316"/>
        <end position="340"/>
    </location>
</feature>
<evidence type="ECO:0000256" key="7">
    <source>
        <dbReference type="SAM" id="Phobius"/>
    </source>
</evidence>
<feature type="transmembrane region" description="Helical" evidence="7">
    <location>
        <begin position="61"/>
        <end position="80"/>
    </location>
</feature>
<dbReference type="SUPFAM" id="SSF103473">
    <property type="entry name" value="MFS general substrate transporter"/>
    <property type="match status" value="1"/>
</dbReference>
<feature type="transmembrane region" description="Helical" evidence="7">
    <location>
        <begin position="346"/>
        <end position="365"/>
    </location>
</feature>
<feature type="transmembrane region" description="Helical" evidence="7">
    <location>
        <begin position="228"/>
        <end position="248"/>
    </location>
</feature>
<dbReference type="Proteomes" id="UP000612585">
    <property type="component" value="Unassembled WGS sequence"/>
</dbReference>
<accession>A0A8J3ZGK2</accession>
<feature type="transmembrane region" description="Helical" evidence="7">
    <location>
        <begin position="29"/>
        <end position="49"/>
    </location>
</feature>
<dbReference type="GO" id="GO:0022857">
    <property type="term" value="F:transmembrane transporter activity"/>
    <property type="evidence" value="ECO:0007669"/>
    <property type="project" value="InterPro"/>
</dbReference>
<reference evidence="9" key="1">
    <citation type="submission" date="2021-01" db="EMBL/GenBank/DDBJ databases">
        <title>Whole genome shotgun sequence of Virgisporangium aurantiacum NBRC 16421.</title>
        <authorList>
            <person name="Komaki H."/>
            <person name="Tamura T."/>
        </authorList>
    </citation>
    <scope>NUCLEOTIDE SEQUENCE</scope>
    <source>
        <strain evidence="9">NBRC 16421</strain>
    </source>
</reference>
<feature type="transmembrane region" description="Helical" evidence="7">
    <location>
        <begin position="260"/>
        <end position="277"/>
    </location>
</feature>
<protein>
    <submittedName>
        <fullName evidence="9">MFS transporter</fullName>
    </submittedName>
</protein>
<dbReference type="PANTHER" id="PTHR23514:SF3">
    <property type="entry name" value="BYPASS OF STOP CODON PROTEIN 6"/>
    <property type="match status" value="1"/>
</dbReference>
<dbReference type="Pfam" id="PF07690">
    <property type="entry name" value="MFS_1"/>
    <property type="match status" value="1"/>
</dbReference>
<keyword evidence="10" id="KW-1185">Reference proteome</keyword>
<dbReference type="Gene3D" id="1.20.1250.20">
    <property type="entry name" value="MFS general substrate transporter like domains"/>
    <property type="match status" value="2"/>
</dbReference>
<evidence type="ECO:0000259" key="8">
    <source>
        <dbReference type="PROSITE" id="PS50850"/>
    </source>
</evidence>
<evidence type="ECO:0000256" key="3">
    <source>
        <dbReference type="ARBA" id="ARBA00022448"/>
    </source>
</evidence>
<feature type="transmembrane region" description="Helical" evidence="7">
    <location>
        <begin position="120"/>
        <end position="139"/>
    </location>
</feature>
<dbReference type="EMBL" id="BOPG01000102">
    <property type="protein sequence ID" value="GIJ63754.1"/>
    <property type="molecule type" value="Genomic_DNA"/>
</dbReference>
<evidence type="ECO:0000256" key="4">
    <source>
        <dbReference type="ARBA" id="ARBA00022692"/>
    </source>
</evidence>
<dbReference type="PROSITE" id="PS50850">
    <property type="entry name" value="MFS"/>
    <property type="match status" value="1"/>
</dbReference>
<feature type="transmembrane region" description="Helical" evidence="7">
    <location>
        <begin position="86"/>
        <end position="108"/>
    </location>
</feature>
<dbReference type="InterPro" id="IPR011701">
    <property type="entry name" value="MFS"/>
</dbReference>
<gene>
    <name evidence="9" type="ORF">Vau01_112700</name>
</gene>
<evidence type="ECO:0000313" key="10">
    <source>
        <dbReference type="Proteomes" id="UP000612585"/>
    </source>
</evidence>
<dbReference type="InterPro" id="IPR036259">
    <property type="entry name" value="MFS_trans_sf"/>
</dbReference>
<evidence type="ECO:0000256" key="2">
    <source>
        <dbReference type="ARBA" id="ARBA00008335"/>
    </source>
</evidence>
<dbReference type="RefSeq" id="WP_204010956.1">
    <property type="nucleotide sequence ID" value="NZ_BOPG01000102.1"/>
</dbReference>
<dbReference type="PANTHER" id="PTHR23514">
    <property type="entry name" value="BYPASS OF STOP CODON PROTEIN 6"/>
    <property type="match status" value="1"/>
</dbReference>
<dbReference type="InterPro" id="IPR051788">
    <property type="entry name" value="MFS_Transporter"/>
</dbReference>
<feature type="transmembrane region" description="Helical" evidence="7">
    <location>
        <begin position="195"/>
        <end position="216"/>
    </location>
</feature>
<evidence type="ECO:0000256" key="6">
    <source>
        <dbReference type="ARBA" id="ARBA00023136"/>
    </source>
</evidence>
<sequence length="378" mass="38455">MLVAFLAFFAIALPDGVLGVAWPSMRLDFGVPIGALGVMLPFAVVCSMLSSSATGFVLGRIGIGWLLTVSTALAATALFIQSLAAAFWVVVAASCLFAVGSGAIDAGLNAHVARRFSARRITWLHACYGVGAACGPLIVSGTAGLGLSWRWAFGAVAAIQGVLALAFMVTARSWVAPIPAARRASDGWFPVRGAWPGVTLFAVYTGLEASASLWAYTYLTGARGLRPASAALLVSAYWLTLVMGRVALGPIADRTGARPMLLACFGGLTAGAALLFLPGRAAAAGILMLALAAAPVFPLLTLTTKDRVGAHHADRVIGFQVAAGSAGAATIPAVIGVLIGRFGADVLAPCLVVLALAATSTYLLATRSTSKASSAPSR</sequence>
<comment type="caution">
    <text evidence="9">The sequence shown here is derived from an EMBL/GenBank/DDBJ whole genome shotgun (WGS) entry which is preliminary data.</text>
</comment>